<dbReference type="Proteomes" id="UP000827092">
    <property type="component" value="Unassembled WGS sequence"/>
</dbReference>
<organism evidence="2 3">
    <name type="scientific">Oedothorax gibbosus</name>
    <dbReference type="NCBI Taxonomy" id="931172"/>
    <lineage>
        <taxon>Eukaryota</taxon>
        <taxon>Metazoa</taxon>
        <taxon>Ecdysozoa</taxon>
        <taxon>Arthropoda</taxon>
        <taxon>Chelicerata</taxon>
        <taxon>Arachnida</taxon>
        <taxon>Araneae</taxon>
        <taxon>Araneomorphae</taxon>
        <taxon>Entelegynae</taxon>
        <taxon>Araneoidea</taxon>
        <taxon>Linyphiidae</taxon>
        <taxon>Erigoninae</taxon>
        <taxon>Oedothorax</taxon>
    </lineage>
</organism>
<name>A0AAV6VF35_9ARAC</name>
<protein>
    <recommendedName>
        <fullName evidence="4">Secreted protein</fullName>
    </recommendedName>
</protein>
<gene>
    <name evidence="2" type="ORF">JTE90_004539</name>
</gene>
<reference evidence="2 3" key="1">
    <citation type="journal article" date="2022" name="Nat. Ecol. Evol.">
        <title>A masculinizing supergene underlies an exaggerated male reproductive morph in a spider.</title>
        <authorList>
            <person name="Hendrickx F."/>
            <person name="De Corte Z."/>
            <person name="Sonet G."/>
            <person name="Van Belleghem S.M."/>
            <person name="Kostlbacher S."/>
            <person name="Vangestel C."/>
        </authorList>
    </citation>
    <scope>NUCLEOTIDE SEQUENCE [LARGE SCALE GENOMIC DNA]</scope>
    <source>
        <strain evidence="2">W744_W776</strain>
    </source>
</reference>
<evidence type="ECO:0008006" key="4">
    <source>
        <dbReference type="Google" id="ProtNLM"/>
    </source>
</evidence>
<evidence type="ECO:0000256" key="1">
    <source>
        <dbReference type="SAM" id="MobiDB-lite"/>
    </source>
</evidence>
<feature type="region of interest" description="Disordered" evidence="1">
    <location>
        <begin position="70"/>
        <end position="99"/>
    </location>
</feature>
<comment type="caution">
    <text evidence="2">The sequence shown here is derived from an EMBL/GenBank/DDBJ whole genome shotgun (WGS) entry which is preliminary data.</text>
</comment>
<feature type="compositionally biased region" description="Pro residues" evidence="1">
    <location>
        <begin position="86"/>
        <end position="99"/>
    </location>
</feature>
<evidence type="ECO:0000313" key="2">
    <source>
        <dbReference type="EMBL" id="KAG8194311.1"/>
    </source>
</evidence>
<proteinExistence type="predicted"/>
<dbReference type="EMBL" id="JAFNEN010000105">
    <property type="protein sequence ID" value="KAG8194311.1"/>
    <property type="molecule type" value="Genomic_DNA"/>
</dbReference>
<keyword evidence="3" id="KW-1185">Reference proteome</keyword>
<dbReference type="AlphaFoldDB" id="A0AAV6VF35"/>
<sequence>MVAGLLRRLNCLGVTGSGGTSSCLDSKREQREEQIGSRFPVWDVLPVGERRRDNFRWWVPTGKCGSRSCLPARSSNQVEPARCEPVLPPSPLLPESPLR</sequence>
<dbReference type="PROSITE" id="PS51257">
    <property type="entry name" value="PROKAR_LIPOPROTEIN"/>
    <property type="match status" value="1"/>
</dbReference>
<accession>A0AAV6VF35</accession>
<evidence type="ECO:0000313" key="3">
    <source>
        <dbReference type="Proteomes" id="UP000827092"/>
    </source>
</evidence>